<keyword evidence="1" id="KW-0812">Transmembrane</keyword>
<feature type="transmembrane region" description="Helical" evidence="1">
    <location>
        <begin position="373"/>
        <end position="392"/>
    </location>
</feature>
<proteinExistence type="predicted"/>
<feature type="transmembrane region" description="Helical" evidence="1">
    <location>
        <begin position="145"/>
        <end position="166"/>
    </location>
</feature>
<evidence type="ECO:0000313" key="3">
    <source>
        <dbReference type="EMBL" id="WOK09579.1"/>
    </source>
</evidence>
<evidence type="ECO:0000313" key="4">
    <source>
        <dbReference type="Proteomes" id="UP001302349"/>
    </source>
</evidence>
<dbReference type="Pfam" id="PF07786">
    <property type="entry name" value="HGSNAT_cat"/>
    <property type="match status" value="1"/>
</dbReference>
<dbReference type="PANTHER" id="PTHR31061:SF24">
    <property type="entry name" value="LD22376P"/>
    <property type="match status" value="1"/>
</dbReference>
<dbReference type="InterPro" id="IPR012429">
    <property type="entry name" value="HGSNAT_cat"/>
</dbReference>
<dbReference type="EMBL" id="CP136051">
    <property type="protein sequence ID" value="WOK09579.1"/>
    <property type="molecule type" value="Genomic_DNA"/>
</dbReference>
<accession>A0ABZ0IYW0</accession>
<feature type="transmembrane region" description="Helical" evidence="1">
    <location>
        <begin position="121"/>
        <end position="138"/>
    </location>
</feature>
<name>A0ABZ0IYW0_9BACT</name>
<feature type="transmembrane region" description="Helical" evidence="1">
    <location>
        <begin position="262"/>
        <end position="282"/>
    </location>
</feature>
<organism evidence="3 4">
    <name type="scientific">Imperialibacter roseus</name>
    <dbReference type="NCBI Taxonomy" id="1324217"/>
    <lineage>
        <taxon>Bacteria</taxon>
        <taxon>Pseudomonadati</taxon>
        <taxon>Bacteroidota</taxon>
        <taxon>Cytophagia</taxon>
        <taxon>Cytophagales</taxon>
        <taxon>Flammeovirgaceae</taxon>
        <taxon>Imperialibacter</taxon>
    </lineage>
</organism>
<keyword evidence="1" id="KW-0472">Membrane</keyword>
<evidence type="ECO:0000256" key="1">
    <source>
        <dbReference type="SAM" id="Phobius"/>
    </source>
</evidence>
<evidence type="ECO:0000259" key="2">
    <source>
        <dbReference type="Pfam" id="PF07786"/>
    </source>
</evidence>
<feature type="domain" description="Heparan-alpha-glucosaminide N-acetyltransferase catalytic" evidence="2">
    <location>
        <begin position="13"/>
        <end position="156"/>
    </location>
</feature>
<gene>
    <name evidence="3" type="ORF">RT717_13110</name>
</gene>
<feature type="transmembrane region" description="Helical" evidence="1">
    <location>
        <begin position="232"/>
        <end position="253"/>
    </location>
</feature>
<keyword evidence="4" id="KW-1185">Reference proteome</keyword>
<sequence>MAGKLEGLTADSRLVSLDALRGFTVLAMIIVNVPGSWSHVYSPLLHSHWHGATPTDLVFPFFLFIVGVSIALAFERQLDQGKSKKELVKKVLVRALKIFTLGIFLWMFPKFDLGNIRIPGVLQRISIVFLACSLLYIYGDWKAQVKWAVGLLVGYWAIMTFVPVPIDDVIQQALSTGETLRSGGMVTVDGIRKVGEGLIAANYEPGTNMESWLDRRLVPGRLWEKTWDPEGFLSTFPAIGTGIAGMLTGRLLLSKLDSDKKVIWLFVAGFSAFVAGNVFDWFFPINKHIWTSSYVLYAAGLAAMSLAFFVWLVDVQGKVSWTKLGVIFGSNAVVAYVLHGVILKLLALANIPLRSGFFDGLVAVGVPEKLSSLIWALFYSLVICFIPVYFLYKKKVFIKL</sequence>
<protein>
    <submittedName>
        <fullName evidence="3">DUF5009 domain-containing protein</fullName>
    </submittedName>
</protein>
<reference evidence="3 4" key="1">
    <citation type="journal article" date="2023" name="Microbiol. Resour. Announc.">
        <title>Complete Genome Sequence of Imperialibacter roseus strain P4T.</title>
        <authorList>
            <person name="Tizabi D.R."/>
            <person name="Bachvaroff T."/>
            <person name="Hill R.T."/>
        </authorList>
    </citation>
    <scope>NUCLEOTIDE SEQUENCE [LARGE SCALE GENOMIC DNA]</scope>
    <source>
        <strain evidence="3 4">P4T</strain>
    </source>
</reference>
<feature type="transmembrane region" description="Helical" evidence="1">
    <location>
        <begin position="87"/>
        <end position="109"/>
    </location>
</feature>
<feature type="transmembrane region" description="Helical" evidence="1">
    <location>
        <begin position="294"/>
        <end position="313"/>
    </location>
</feature>
<dbReference type="PANTHER" id="PTHR31061">
    <property type="entry name" value="LD22376P"/>
    <property type="match status" value="1"/>
</dbReference>
<feature type="transmembrane region" description="Helical" evidence="1">
    <location>
        <begin position="57"/>
        <end position="75"/>
    </location>
</feature>
<dbReference type="RefSeq" id="WP_317492194.1">
    <property type="nucleotide sequence ID" value="NZ_CP136051.1"/>
</dbReference>
<dbReference type="Proteomes" id="UP001302349">
    <property type="component" value="Chromosome"/>
</dbReference>
<feature type="transmembrane region" description="Helical" evidence="1">
    <location>
        <begin position="325"/>
        <end position="353"/>
    </location>
</feature>
<keyword evidence="1" id="KW-1133">Transmembrane helix</keyword>
<feature type="transmembrane region" description="Helical" evidence="1">
    <location>
        <begin position="20"/>
        <end position="37"/>
    </location>
</feature>